<dbReference type="GO" id="GO:0003824">
    <property type="term" value="F:catalytic activity"/>
    <property type="evidence" value="ECO:0007669"/>
    <property type="project" value="UniProtKB-ARBA"/>
</dbReference>
<dbReference type="AlphaFoldDB" id="A0A948RYB0"/>
<protein>
    <submittedName>
        <fullName evidence="1">Enoyl-CoA hydratase/isomerase family protein</fullName>
    </submittedName>
</protein>
<name>A0A948RYB0_UNCEI</name>
<dbReference type="EMBL" id="JAHJDP010000118">
    <property type="protein sequence ID" value="MBU2693258.1"/>
    <property type="molecule type" value="Genomic_DNA"/>
</dbReference>
<evidence type="ECO:0000313" key="1">
    <source>
        <dbReference type="EMBL" id="MBU2693258.1"/>
    </source>
</evidence>
<proteinExistence type="predicted"/>
<dbReference type="GO" id="GO:0006635">
    <property type="term" value="P:fatty acid beta-oxidation"/>
    <property type="evidence" value="ECO:0007669"/>
    <property type="project" value="TreeGrafter"/>
</dbReference>
<dbReference type="PANTHER" id="PTHR11941">
    <property type="entry name" value="ENOYL-COA HYDRATASE-RELATED"/>
    <property type="match status" value="1"/>
</dbReference>
<sequence>MSTISTEVVNRTLVIKLNRGTTNAVNLDLLRELGRTLDDSASDDSLSAVLLTSPNEKFFSIGFDIPWLIDLSKDDFSIFFRTFNRLSLKLFTFPKPTLASIPGHAVAGGCILALCCDYRFITEGHKLMGLNEIKLGVPIPYPSDCILRHLVSTRYVREMLDTGDFYPPERLIQMGLVDRVFPQEALYAQSLDWVTRLGNQPAHAYAMIKENRVAPVERQILERLEERERIFISLWYADDVRRRLREAMERF</sequence>
<dbReference type="CDD" id="cd06558">
    <property type="entry name" value="crotonase-like"/>
    <property type="match status" value="1"/>
</dbReference>
<dbReference type="InterPro" id="IPR001753">
    <property type="entry name" value="Enoyl-CoA_hydra/iso"/>
</dbReference>
<comment type="caution">
    <text evidence="1">The sequence shown here is derived from an EMBL/GenBank/DDBJ whole genome shotgun (WGS) entry which is preliminary data.</text>
</comment>
<evidence type="ECO:0000313" key="2">
    <source>
        <dbReference type="Proteomes" id="UP000777784"/>
    </source>
</evidence>
<organism evidence="1 2">
    <name type="scientific">Eiseniibacteriota bacterium</name>
    <dbReference type="NCBI Taxonomy" id="2212470"/>
    <lineage>
        <taxon>Bacteria</taxon>
        <taxon>Candidatus Eiseniibacteriota</taxon>
    </lineage>
</organism>
<accession>A0A948RYB0</accession>
<dbReference type="Proteomes" id="UP000777784">
    <property type="component" value="Unassembled WGS sequence"/>
</dbReference>
<dbReference type="Gene3D" id="3.90.226.10">
    <property type="entry name" value="2-enoyl-CoA Hydratase, Chain A, domain 1"/>
    <property type="match status" value="1"/>
</dbReference>
<reference evidence="1" key="1">
    <citation type="submission" date="2021-05" db="EMBL/GenBank/DDBJ databases">
        <title>Energy efficiency and biological interactions define the core microbiome of deep oligotrophic groundwater.</title>
        <authorList>
            <person name="Mehrshad M."/>
            <person name="Lopez-Fernandez M."/>
            <person name="Bell E."/>
            <person name="Bernier-Latmani R."/>
            <person name="Bertilsson S."/>
            <person name="Dopson M."/>
        </authorList>
    </citation>
    <scope>NUCLEOTIDE SEQUENCE</scope>
    <source>
        <strain evidence="1">Modern_marine.mb.64</strain>
    </source>
</reference>
<gene>
    <name evidence="1" type="ORF">KJ970_20260</name>
</gene>
<dbReference type="PANTHER" id="PTHR11941:SF54">
    <property type="entry name" value="ENOYL-COA HYDRATASE, MITOCHONDRIAL"/>
    <property type="match status" value="1"/>
</dbReference>
<dbReference type="Pfam" id="PF00378">
    <property type="entry name" value="ECH_1"/>
    <property type="match status" value="1"/>
</dbReference>
<dbReference type="SUPFAM" id="SSF52096">
    <property type="entry name" value="ClpP/crotonase"/>
    <property type="match status" value="1"/>
</dbReference>
<dbReference type="InterPro" id="IPR029045">
    <property type="entry name" value="ClpP/crotonase-like_dom_sf"/>
</dbReference>